<name>A0A1F7S278_9BACT</name>
<dbReference type="AlphaFoldDB" id="A0A1F7S278"/>
<dbReference type="EMBL" id="MGDE01000011">
    <property type="protein sequence ID" value="OGL47800.1"/>
    <property type="molecule type" value="Genomic_DNA"/>
</dbReference>
<proteinExistence type="predicted"/>
<organism evidence="1 2">
    <name type="scientific">Candidatus Schekmanbacteria bacterium RBG_16_38_10</name>
    <dbReference type="NCBI Taxonomy" id="1817879"/>
    <lineage>
        <taxon>Bacteria</taxon>
        <taxon>Candidatus Schekmaniibacteriota</taxon>
    </lineage>
</organism>
<dbReference type="Proteomes" id="UP000178797">
    <property type="component" value="Unassembled WGS sequence"/>
</dbReference>
<comment type="caution">
    <text evidence="1">The sequence shown here is derived from an EMBL/GenBank/DDBJ whole genome shotgun (WGS) entry which is preliminary data.</text>
</comment>
<reference evidence="1 2" key="1">
    <citation type="journal article" date="2016" name="Nat. Commun.">
        <title>Thousands of microbial genomes shed light on interconnected biogeochemical processes in an aquifer system.</title>
        <authorList>
            <person name="Anantharaman K."/>
            <person name="Brown C.T."/>
            <person name="Hug L.A."/>
            <person name="Sharon I."/>
            <person name="Castelle C.J."/>
            <person name="Probst A.J."/>
            <person name="Thomas B.C."/>
            <person name="Singh A."/>
            <person name="Wilkins M.J."/>
            <person name="Karaoz U."/>
            <person name="Brodie E.L."/>
            <person name="Williams K.H."/>
            <person name="Hubbard S.S."/>
            <person name="Banfield J.F."/>
        </authorList>
    </citation>
    <scope>NUCLEOTIDE SEQUENCE [LARGE SCALE GENOMIC DNA]</scope>
</reference>
<gene>
    <name evidence="1" type="ORF">A2W05_09180</name>
</gene>
<evidence type="ECO:0000313" key="2">
    <source>
        <dbReference type="Proteomes" id="UP000178797"/>
    </source>
</evidence>
<evidence type="ECO:0000313" key="1">
    <source>
        <dbReference type="EMBL" id="OGL47800.1"/>
    </source>
</evidence>
<accession>A0A1F7S278</accession>
<protein>
    <submittedName>
        <fullName evidence="1">Uncharacterized protein</fullName>
    </submittedName>
</protein>
<sequence>MTEEEKRKERYEEFRKKCKDMSQNVVNTILSKIPDDVIEHLGNSKKEILLAIKSMIDEEIKRTEDDVQKAKEAKVKS</sequence>